<dbReference type="EMBL" id="JBHTBL010000005">
    <property type="protein sequence ID" value="MFC7324289.1"/>
    <property type="molecule type" value="Genomic_DNA"/>
</dbReference>
<dbReference type="Pfam" id="PF04967">
    <property type="entry name" value="HTH_10"/>
    <property type="match status" value="1"/>
</dbReference>
<comment type="caution">
    <text evidence="5">The sequence shown here is derived from an EMBL/GenBank/DDBJ whole genome shotgun (WGS) entry which is preliminary data.</text>
</comment>
<evidence type="ECO:0000256" key="3">
    <source>
        <dbReference type="SAM" id="MobiDB-lite"/>
    </source>
</evidence>
<gene>
    <name evidence="5" type="ORF">ACFQMF_06805</name>
</gene>
<organism evidence="5 6">
    <name type="scientific">Halorubrum rutilum</name>
    <dbReference type="NCBI Taxonomy" id="1364933"/>
    <lineage>
        <taxon>Archaea</taxon>
        <taxon>Methanobacteriati</taxon>
        <taxon>Methanobacteriota</taxon>
        <taxon>Stenosarchaea group</taxon>
        <taxon>Halobacteria</taxon>
        <taxon>Halobacteriales</taxon>
        <taxon>Haloferacaceae</taxon>
        <taxon>Halorubrum</taxon>
    </lineage>
</organism>
<dbReference type="InterPro" id="IPR036388">
    <property type="entry name" value="WH-like_DNA-bd_sf"/>
</dbReference>
<keyword evidence="2" id="KW-0804">Transcription</keyword>
<name>A0ABD6AJI5_9EURY</name>
<feature type="domain" description="HTH bat-type" evidence="4">
    <location>
        <begin position="233"/>
        <end position="282"/>
    </location>
</feature>
<evidence type="ECO:0000256" key="1">
    <source>
        <dbReference type="ARBA" id="ARBA00023015"/>
    </source>
</evidence>
<evidence type="ECO:0000256" key="2">
    <source>
        <dbReference type="ARBA" id="ARBA00023163"/>
    </source>
</evidence>
<dbReference type="PANTHER" id="PTHR34236">
    <property type="entry name" value="DIMETHYL SULFOXIDE REDUCTASE TRANSCRIPTIONAL ACTIVATOR"/>
    <property type="match status" value="1"/>
</dbReference>
<feature type="compositionally biased region" description="Low complexity" evidence="3">
    <location>
        <begin position="110"/>
        <end position="119"/>
    </location>
</feature>
<protein>
    <submittedName>
        <fullName evidence="5">Helix-turn-helix domain-containing protein</fullName>
    </submittedName>
</protein>
<keyword evidence="1" id="KW-0805">Transcription regulation</keyword>
<dbReference type="Proteomes" id="UP001596545">
    <property type="component" value="Unassembled WGS sequence"/>
</dbReference>
<dbReference type="Gene3D" id="1.10.10.10">
    <property type="entry name" value="Winged helix-like DNA-binding domain superfamily/Winged helix DNA-binding domain"/>
    <property type="match status" value="1"/>
</dbReference>
<dbReference type="PANTHER" id="PTHR34236:SF1">
    <property type="entry name" value="DIMETHYL SULFOXIDE REDUCTASE TRANSCRIPTIONAL ACTIVATOR"/>
    <property type="match status" value="1"/>
</dbReference>
<keyword evidence="6" id="KW-1185">Reference proteome</keyword>
<dbReference type="RefSeq" id="WP_256409386.1">
    <property type="nucleotide sequence ID" value="NZ_JANHDN010000005.1"/>
</dbReference>
<dbReference type="InterPro" id="IPR007050">
    <property type="entry name" value="HTH_bacterioopsin"/>
</dbReference>
<dbReference type="AlphaFoldDB" id="A0ABD6AJI5"/>
<sequence>MTDGIHVELSVSACDRCPVAALSSSTAVEDLRVDAADDRVEFVADDPPDDPPTGLDLVEFGGRAHGRYEIECGRPATDGGRAADDAGTDGGRAVDDAGTDGGRAADDAATDGGVVMGAAEAGDPTDAPGTEPSADAVDPSPPTESDAACVGCSCGGLPAAFENFPVSPRRTAMEDGELRLSFVLTGHEELRAIVDECEAAGLGVELRRLCVDRGGEAGEFGGDVVPVDLAGVTDRQAEVATVAAEKGYFEAGGASAADVAAEFDLAKSTVSEHLRTVTAALFSQTFGDGA</sequence>
<reference evidence="5 6" key="1">
    <citation type="journal article" date="2019" name="Int. J. Syst. Evol. Microbiol.">
        <title>The Global Catalogue of Microorganisms (GCM) 10K type strain sequencing project: providing services to taxonomists for standard genome sequencing and annotation.</title>
        <authorList>
            <consortium name="The Broad Institute Genomics Platform"/>
            <consortium name="The Broad Institute Genome Sequencing Center for Infectious Disease"/>
            <person name="Wu L."/>
            <person name="Ma J."/>
        </authorList>
    </citation>
    <scope>NUCLEOTIDE SEQUENCE [LARGE SCALE GENOMIC DNA]</scope>
    <source>
        <strain evidence="5 6">CGMCC 1.12554</strain>
    </source>
</reference>
<feature type="region of interest" description="Disordered" evidence="3">
    <location>
        <begin position="71"/>
        <end position="147"/>
    </location>
</feature>
<evidence type="ECO:0000313" key="6">
    <source>
        <dbReference type="Proteomes" id="UP001596545"/>
    </source>
</evidence>
<evidence type="ECO:0000313" key="5">
    <source>
        <dbReference type="EMBL" id="MFC7324289.1"/>
    </source>
</evidence>
<evidence type="ECO:0000259" key="4">
    <source>
        <dbReference type="Pfam" id="PF04967"/>
    </source>
</evidence>
<accession>A0ABD6AJI5</accession>
<proteinExistence type="predicted"/>